<dbReference type="PROSITE" id="PS50977">
    <property type="entry name" value="HTH_TETR_2"/>
    <property type="match status" value="1"/>
</dbReference>
<dbReference type="SUPFAM" id="SSF48498">
    <property type="entry name" value="Tetracyclin repressor-like, C-terminal domain"/>
    <property type="match status" value="1"/>
</dbReference>
<evidence type="ECO:0000259" key="3">
    <source>
        <dbReference type="PROSITE" id="PS50977"/>
    </source>
</evidence>
<dbReference type="InterPro" id="IPR036271">
    <property type="entry name" value="Tet_transcr_reg_TetR-rel_C_sf"/>
</dbReference>
<dbReference type="PANTHER" id="PTHR30055">
    <property type="entry name" value="HTH-TYPE TRANSCRIPTIONAL REGULATOR RUTR"/>
    <property type="match status" value="1"/>
</dbReference>
<dbReference type="Gene3D" id="1.10.357.10">
    <property type="entry name" value="Tetracycline Repressor, domain 2"/>
    <property type="match status" value="1"/>
</dbReference>
<dbReference type="PANTHER" id="PTHR30055:SF207">
    <property type="entry name" value="HTH-TYPE TRANSCRIPTIONAL REPRESSOR FATR"/>
    <property type="match status" value="1"/>
</dbReference>
<dbReference type="Pfam" id="PF00440">
    <property type="entry name" value="TetR_N"/>
    <property type="match status" value="1"/>
</dbReference>
<dbReference type="InterPro" id="IPR001647">
    <property type="entry name" value="HTH_TetR"/>
</dbReference>
<gene>
    <name evidence="4" type="ORF">ACFOET_05120</name>
</gene>
<evidence type="ECO:0000256" key="1">
    <source>
        <dbReference type="ARBA" id="ARBA00023125"/>
    </source>
</evidence>
<dbReference type="EMBL" id="JBHRTA010000009">
    <property type="protein sequence ID" value="MFC3196990.1"/>
    <property type="molecule type" value="Genomic_DNA"/>
</dbReference>
<dbReference type="PRINTS" id="PR00455">
    <property type="entry name" value="HTHTETR"/>
</dbReference>
<name>A0ABV7JJG4_9SPHI</name>
<feature type="domain" description="HTH tetR-type" evidence="3">
    <location>
        <begin position="9"/>
        <end position="69"/>
    </location>
</feature>
<keyword evidence="1 2" id="KW-0238">DNA-binding</keyword>
<feature type="DNA-binding region" description="H-T-H motif" evidence="2">
    <location>
        <begin position="32"/>
        <end position="51"/>
    </location>
</feature>
<reference evidence="5" key="1">
    <citation type="journal article" date="2019" name="Int. J. Syst. Evol. Microbiol.">
        <title>The Global Catalogue of Microorganisms (GCM) 10K type strain sequencing project: providing services to taxonomists for standard genome sequencing and annotation.</title>
        <authorList>
            <consortium name="The Broad Institute Genomics Platform"/>
            <consortium name="The Broad Institute Genome Sequencing Center for Infectious Disease"/>
            <person name="Wu L."/>
            <person name="Ma J."/>
        </authorList>
    </citation>
    <scope>NUCLEOTIDE SEQUENCE [LARGE SCALE GENOMIC DNA]</scope>
    <source>
        <strain evidence="5">KCTC 52416</strain>
    </source>
</reference>
<dbReference type="SUPFAM" id="SSF46689">
    <property type="entry name" value="Homeodomain-like"/>
    <property type="match status" value="1"/>
</dbReference>
<dbReference type="Pfam" id="PF22604">
    <property type="entry name" value="TetR_HI_0893_C"/>
    <property type="match status" value="1"/>
</dbReference>
<dbReference type="InterPro" id="IPR054422">
    <property type="entry name" value="TetR-like_HI_0893_C"/>
</dbReference>
<dbReference type="Proteomes" id="UP001595526">
    <property type="component" value="Unassembled WGS sequence"/>
</dbReference>
<sequence>MNVQLNTAAEKKQAIYQSTLRLIREFGFHGTPMSQIAQEAGVATGTIYHYFASKEELIVELFRYSKERMLNAIFREDERALSYPRRFMTIWMNLVEHYIQHPEVLSFMEQFFSSPYVKTLYSEECVYFQDEMSNFLKQGVDEGHIKPLDINIISAAFVGTVSATAKRHINGRFTFKEEDLKKMVGIIWDGIKN</sequence>
<evidence type="ECO:0000313" key="4">
    <source>
        <dbReference type="EMBL" id="MFC3196990.1"/>
    </source>
</evidence>
<proteinExistence type="predicted"/>
<evidence type="ECO:0000313" key="5">
    <source>
        <dbReference type="Proteomes" id="UP001595526"/>
    </source>
</evidence>
<accession>A0ABV7JJG4</accession>
<evidence type="ECO:0000256" key="2">
    <source>
        <dbReference type="PROSITE-ProRule" id="PRU00335"/>
    </source>
</evidence>
<dbReference type="RefSeq" id="WP_379020245.1">
    <property type="nucleotide sequence ID" value="NZ_JBHRTA010000009.1"/>
</dbReference>
<protein>
    <submittedName>
        <fullName evidence="4">TetR/AcrR family transcriptional regulator</fullName>
    </submittedName>
</protein>
<comment type="caution">
    <text evidence="4">The sequence shown here is derived from an EMBL/GenBank/DDBJ whole genome shotgun (WGS) entry which is preliminary data.</text>
</comment>
<organism evidence="4 5">
    <name type="scientific">Parapedobacter deserti</name>
    <dbReference type="NCBI Taxonomy" id="1912957"/>
    <lineage>
        <taxon>Bacteria</taxon>
        <taxon>Pseudomonadati</taxon>
        <taxon>Bacteroidota</taxon>
        <taxon>Sphingobacteriia</taxon>
        <taxon>Sphingobacteriales</taxon>
        <taxon>Sphingobacteriaceae</taxon>
        <taxon>Parapedobacter</taxon>
    </lineage>
</organism>
<keyword evidence="5" id="KW-1185">Reference proteome</keyword>
<dbReference type="InterPro" id="IPR050109">
    <property type="entry name" value="HTH-type_TetR-like_transc_reg"/>
</dbReference>
<dbReference type="InterPro" id="IPR009057">
    <property type="entry name" value="Homeodomain-like_sf"/>
</dbReference>